<dbReference type="OrthoDB" id="1267091at2"/>
<proteinExistence type="predicted"/>
<accession>A0A1M7H165</accession>
<protein>
    <submittedName>
        <fullName evidence="2">Putative peptide modification target, TIGR04139 family</fullName>
    </submittedName>
</protein>
<sequence length="88" mass="10020">MNHPMSGIIWQIILFNKQKTIKMKKLVGMKRNFSSLENKKINRDDLKTVQGALCYETSENATCFDKRTYTDAGVKIKTLYVGENCGGL</sequence>
<reference evidence="2 4" key="2">
    <citation type="submission" date="2016-11" db="EMBL/GenBank/DDBJ databases">
        <authorList>
            <person name="Jaros S."/>
            <person name="Januszkiewicz K."/>
            <person name="Wedrychowicz H."/>
        </authorList>
    </citation>
    <scope>NUCLEOTIDE SEQUENCE [LARGE SCALE GENOMIC DNA]</scope>
    <source>
        <strain evidence="2 4">DSM 27621</strain>
    </source>
</reference>
<dbReference type="Proteomes" id="UP000184069">
    <property type="component" value="Unassembled WGS sequence"/>
</dbReference>
<name>A0A1M7H165_9FLAO</name>
<dbReference type="NCBIfam" id="TIGR04139">
    <property type="entry name" value="CxxCx5CxxC_targ"/>
    <property type="match status" value="1"/>
</dbReference>
<dbReference type="EMBL" id="FRBM01000011">
    <property type="protein sequence ID" value="SHM22103.1"/>
    <property type="molecule type" value="Genomic_DNA"/>
</dbReference>
<evidence type="ECO:0000313" key="2">
    <source>
        <dbReference type="EMBL" id="SHM22103.1"/>
    </source>
</evidence>
<reference evidence="1 3" key="1">
    <citation type="submission" date="2016-07" db="EMBL/GenBank/DDBJ databases">
        <authorList>
            <person name="Jeong J.-J."/>
            <person name="Kim D.W."/>
            <person name="Sang M.K."/>
            <person name="Choi I.-G."/>
            <person name="Kim K.D."/>
        </authorList>
    </citation>
    <scope>NUCLEOTIDE SEQUENCE [LARGE SCALE GENOMIC DNA]</scope>
    <source>
        <strain evidence="1 3">C-26</strain>
    </source>
</reference>
<evidence type="ECO:0000313" key="3">
    <source>
        <dbReference type="Proteomes" id="UP000093508"/>
    </source>
</evidence>
<dbReference type="EMBL" id="MAYF01000339">
    <property type="protein sequence ID" value="OCA71893.1"/>
    <property type="molecule type" value="Genomic_DNA"/>
</dbReference>
<dbReference type="Proteomes" id="UP000093508">
    <property type="component" value="Unassembled WGS sequence"/>
</dbReference>
<evidence type="ECO:0000313" key="4">
    <source>
        <dbReference type="Proteomes" id="UP000184069"/>
    </source>
</evidence>
<gene>
    <name evidence="1" type="ORF">BBH99_13330</name>
    <name evidence="2" type="ORF">SAMN05444407_11134</name>
</gene>
<evidence type="ECO:0000313" key="1">
    <source>
        <dbReference type="EMBL" id="OCA71893.1"/>
    </source>
</evidence>
<dbReference type="AlphaFoldDB" id="A0A1M7H165"/>
<organism evidence="2 4">
    <name type="scientific">Chryseobacterium contaminans</name>
    <dbReference type="NCBI Taxonomy" id="1423959"/>
    <lineage>
        <taxon>Bacteria</taxon>
        <taxon>Pseudomonadati</taxon>
        <taxon>Bacteroidota</taxon>
        <taxon>Flavobacteriia</taxon>
        <taxon>Flavobacteriales</taxon>
        <taxon>Weeksellaceae</taxon>
        <taxon>Chryseobacterium group</taxon>
        <taxon>Chryseobacterium</taxon>
    </lineage>
</organism>
<keyword evidence="3" id="KW-1185">Reference proteome</keyword>
<dbReference type="InterPro" id="IPR026437">
    <property type="entry name" value="CxxCx5CxxC_targ"/>
</dbReference>